<proteinExistence type="predicted"/>
<dbReference type="AlphaFoldDB" id="A0A1Y2BZM1"/>
<evidence type="ECO:0000313" key="1">
    <source>
        <dbReference type="EMBL" id="ORY40243.1"/>
    </source>
</evidence>
<gene>
    <name evidence="1" type="ORF">BCR33DRAFT_719600</name>
</gene>
<dbReference type="InterPro" id="IPR015943">
    <property type="entry name" value="WD40/YVTN_repeat-like_dom_sf"/>
</dbReference>
<protein>
    <submittedName>
        <fullName evidence="1">Uncharacterized protein</fullName>
    </submittedName>
</protein>
<dbReference type="OrthoDB" id="20669at2759"/>
<dbReference type="InterPro" id="IPR036322">
    <property type="entry name" value="WD40_repeat_dom_sf"/>
</dbReference>
<sequence length="66" mass="6743">MSPCGTYVVTGSEDKQAVLYDVRMGGGVLGRMKEGIKEGVLAVGFGSSRGVVGVGCADGKCLVYKV</sequence>
<dbReference type="Proteomes" id="UP000193642">
    <property type="component" value="Unassembled WGS sequence"/>
</dbReference>
<name>A0A1Y2BZM1_9FUNG</name>
<evidence type="ECO:0000313" key="2">
    <source>
        <dbReference type="Proteomes" id="UP000193642"/>
    </source>
</evidence>
<reference evidence="1 2" key="1">
    <citation type="submission" date="2016-07" db="EMBL/GenBank/DDBJ databases">
        <title>Pervasive Adenine N6-methylation of Active Genes in Fungi.</title>
        <authorList>
            <consortium name="DOE Joint Genome Institute"/>
            <person name="Mondo S.J."/>
            <person name="Dannebaum R.O."/>
            <person name="Kuo R.C."/>
            <person name="Labutti K."/>
            <person name="Haridas S."/>
            <person name="Kuo A."/>
            <person name="Salamov A."/>
            <person name="Ahrendt S.R."/>
            <person name="Lipzen A."/>
            <person name="Sullivan W."/>
            <person name="Andreopoulos W.B."/>
            <person name="Clum A."/>
            <person name="Lindquist E."/>
            <person name="Daum C."/>
            <person name="Ramamoorthy G.K."/>
            <person name="Gryganskyi A."/>
            <person name="Culley D."/>
            <person name="Magnuson J.K."/>
            <person name="James T.Y."/>
            <person name="O'Malley M.A."/>
            <person name="Stajich J.E."/>
            <person name="Spatafora J.W."/>
            <person name="Visel A."/>
            <person name="Grigoriev I.V."/>
        </authorList>
    </citation>
    <scope>NUCLEOTIDE SEQUENCE [LARGE SCALE GENOMIC DNA]</scope>
    <source>
        <strain evidence="1 2">JEL800</strain>
    </source>
</reference>
<dbReference type="SUPFAM" id="SSF50978">
    <property type="entry name" value="WD40 repeat-like"/>
    <property type="match status" value="1"/>
</dbReference>
<accession>A0A1Y2BZM1</accession>
<dbReference type="Gene3D" id="2.130.10.10">
    <property type="entry name" value="YVTN repeat-like/Quinoprotein amine dehydrogenase"/>
    <property type="match status" value="1"/>
</dbReference>
<comment type="caution">
    <text evidence="1">The sequence shown here is derived from an EMBL/GenBank/DDBJ whole genome shotgun (WGS) entry which is preliminary data.</text>
</comment>
<organism evidence="1 2">
    <name type="scientific">Rhizoclosmatium globosum</name>
    <dbReference type="NCBI Taxonomy" id="329046"/>
    <lineage>
        <taxon>Eukaryota</taxon>
        <taxon>Fungi</taxon>
        <taxon>Fungi incertae sedis</taxon>
        <taxon>Chytridiomycota</taxon>
        <taxon>Chytridiomycota incertae sedis</taxon>
        <taxon>Chytridiomycetes</taxon>
        <taxon>Chytridiales</taxon>
        <taxon>Chytriomycetaceae</taxon>
        <taxon>Rhizoclosmatium</taxon>
    </lineage>
</organism>
<dbReference type="EMBL" id="MCGO01000036">
    <property type="protein sequence ID" value="ORY40243.1"/>
    <property type="molecule type" value="Genomic_DNA"/>
</dbReference>
<keyword evidence="2" id="KW-1185">Reference proteome</keyword>